<evidence type="ECO:0000313" key="5">
    <source>
        <dbReference type="EMBL" id="KAF0674559.1"/>
    </source>
</evidence>
<organism evidence="5 6">
    <name type="scientific">Profundibacterium mesophilum KAUST100406-0324</name>
    <dbReference type="NCBI Taxonomy" id="1037889"/>
    <lineage>
        <taxon>Bacteria</taxon>
        <taxon>Pseudomonadati</taxon>
        <taxon>Pseudomonadota</taxon>
        <taxon>Alphaproteobacteria</taxon>
        <taxon>Rhodobacterales</taxon>
        <taxon>Roseobacteraceae</taxon>
        <taxon>Profundibacterium</taxon>
    </lineage>
</organism>
<protein>
    <submittedName>
        <fullName evidence="5">Allophanate hydrolase</fullName>
        <ecNumber evidence="5">3.5.1.54</ecNumber>
    </submittedName>
</protein>
<evidence type="ECO:0000256" key="3">
    <source>
        <dbReference type="ARBA" id="ARBA00022840"/>
    </source>
</evidence>
<dbReference type="PANTHER" id="PTHR43309:SF3">
    <property type="entry name" value="5-OXOPROLINASE SUBUNIT C"/>
    <property type="match status" value="1"/>
</dbReference>
<evidence type="ECO:0000256" key="2">
    <source>
        <dbReference type="ARBA" id="ARBA00022801"/>
    </source>
</evidence>
<dbReference type="InterPro" id="IPR052708">
    <property type="entry name" value="PxpC"/>
</dbReference>
<dbReference type="EMBL" id="APKE01000037">
    <property type="protein sequence ID" value="KAF0674559.1"/>
    <property type="molecule type" value="Genomic_DNA"/>
</dbReference>
<dbReference type="Proteomes" id="UP000698242">
    <property type="component" value="Unassembled WGS sequence"/>
</dbReference>
<accession>A0A921NTP4</accession>
<dbReference type="AlphaFoldDB" id="A0A921NTP4"/>
<dbReference type="Pfam" id="PF02626">
    <property type="entry name" value="CT_A_B"/>
    <property type="match status" value="1"/>
</dbReference>
<dbReference type="EC" id="3.5.1.54" evidence="5"/>
<sequence>MSGCLCIEAIGPGSTVQDTGRAGYLAQGLSRGGAADRLALLEGAALLAQDQTCAAIEITGAPARFVLDADARIALTGAPREARAGTRNLAWNASHHMAAGEALILGPATAGVYSYLHVGGGIAADRVLGSRSAHLGAGIGAPLAAGDRVALGADPGGPSGVTLAPEERLGGGRLRYLDGPHSALFSDAQRARFAATRFRRGPRGNRQGTELVQESGGAPFAARGQLSLLSETIVPGDIQMTGAGLPYILGPECQSIGGYPRIGTVLPVDMPRAMQAAPGETLHFERVEIGEALAVHLSDAAWMARCAARLRPLVRDPARMTDLLSYGLIGGVTAGDELE</sequence>
<keyword evidence="6" id="KW-1185">Reference proteome</keyword>
<dbReference type="InterPro" id="IPR003778">
    <property type="entry name" value="CT_A_B"/>
</dbReference>
<keyword evidence="2 5" id="KW-0378">Hydrolase</keyword>
<dbReference type="InterPro" id="IPR029000">
    <property type="entry name" value="Cyclophilin-like_dom_sf"/>
</dbReference>
<evidence type="ECO:0000259" key="4">
    <source>
        <dbReference type="SMART" id="SM00797"/>
    </source>
</evidence>
<dbReference type="GO" id="GO:0005524">
    <property type="term" value="F:ATP binding"/>
    <property type="evidence" value="ECO:0007669"/>
    <property type="project" value="UniProtKB-KW"/>
</dbReference>
<dbReference type="PANTHER" id="PTHR43309">
    <property type="entry name" value="5-OXOPROLINASE SUBUNIT C"/>
    <property type="match status" value="1"/>
</dbReference>
<gene>
    <name evidence="5" type="ORF">PMES_03144</name>
</gene>
<keyword evidence="1" id="KW-0547">Nucleotide-binding</keyword>
<name>A0A921NTP4_9RHOB</name>
<feature type="domain" description="Carboxyltransferase" evidence="4">
    <location>
        <begin position="26"/>
        <end position="302"/>
    </location>
</feature>
<comment type="caution">
    <text evidence="5">The sequence shown here is derived from an EMBL/GenBank/DDBJ whole genome shotgun (WGS) entry which is preliminary data.</text>
</comment>
<dbReference type="Gene3D" id="2.40.100.10">
    <property type="entry name" value="Cyclophilin-like"/>
    <property type="match status" value="1"/>
</dbReference>
<dbReference type="SMART" id="SM00797">
    <property type="entry name" value="AHS2"/>
    <property type="match status" value="1"/>
</dbReference>
<keyword evidence="3" id="KW-0067">ATP-binding</keyword>
<dbReference type="RefSeq" id="WP_159966652.1">
    <property type="nucleotide sequence ID" value="NZ_APKE01000037.1"/>
</dbReference>
<proteinExistence type="predicted"/>
<evidence type="ECO:0000256" key="1">
    <source>
        <dbReference type="ARBA" id="ARBA00022741"/>
    </source>
</evidence>
<dbReference type="OrthoDB" id="9768696at2"/>
<reference evidence="5" key="1">
    <citation type="submission" date="2013-03" db="EMBL/GenBank/DDBJ databases">
        <title>Genome Sequence of the Profundibacterium mesophilum strain KAUST100406-0324T from Red Sea, a novel genus in the family Rhodobacteraceae.</title>
        <authorList>
            <person name="Essack M."/>
            <person name="Alam I."/>
            <person name="Lafi F."/>
            <person name="Alawi W."/>
            <person name="Kamanu F."/>
            <person name="Al-Suwailem A."/>
            <person name="Lee O.O."/>
            <person name="Xu Y."/>
            <person name="Bajic V."/>
            <person name="Qian P.-Y."/>
            <person name="Archer J."/>
        </authorList>
    </citation>
    <scope>NUCLEOTIDE SEQUENCE</scope>
    <source>
        <strain evidence="5">KAUST100406-0324</strain>
    </source>
</reference>
<dbReference type="GO" id="GO:0004039">
    <property type="term" value="F:allophanate hydrolase activity"/>
    <property type="evidence" value="ECO:0007669"/>
    <property type="project" value="UniProtKB-EC"/>
</dbReference>
<evidence type="ECO:0000313" key="6">
    <source>
        <dbReference type="Proteomes" id="UP000698242"/>
    </source>
</evidence>